<accession>A0A1F5YJL6</accession>
<dbReference type="AlphaFoldDB" id="A0A1F5YJL6"/>
<evidence type="ECO:0000313" key="2">
    <source>
        <dbReference type="Proteomes" id="UP000178230"/>
    </source>
</evidence>
<reference evidence="1 2" key="1">
    <citation type="journal article" date="2016" name="Nat. Commun.">
        <title>Thousands of microbial genomes shed light on interconnected biogeochemical processes in an aquifer system.</title>
        <authorList>
            <person name="Anantharaman K."/>
            <person name="Brown C.T."/>
            <person name="Hug L.A."/>
            <person name="Sharon I."/>
            <person name="Castelle C.J."/>
            <person name="Probst A.J."/>
            <person name="Thomas B.C."/>
            <person name="Singh A."/>
            <person name="Wilkins M.J."/>
            <person name="Karaoz U."/>
            <person name="Brodie E.L."/>
            <person name="Williams K.H."/>
            <person name="Hubbard S.S."/>
            <person name="Banfield J.F."/>
        </authorList>
    </citation>
    <scope>NUCLEOTIDE SEQUENCE [LARGE SCALE GENOMIC DNA]</scope>
</reference>
<name>A0A1F5YJL6_9BACT</name>
<dbReference type="SUPFAM" id="SSF53335">
    <property type="entry name" value="S-adenosyl-L-methionine-dependent methyltransferases"/>
    <property type="match status" value="1"/>
</dbReference>
<gene>
    <name evidence="1" type="ORF">A2Y99_02950</name>
</gene>
<dbReference type="InterPro" id="IPR029063">
    <property type="entry name" value="SAM-dependent_MTases_sf"/>
</dbReference>
<comment type="caution">
    <text evidence="1">The sequence shown here is derived from an EMBL/GenBank/DDBJ whole genome shotgun (WGS) entry which is preliminary data.</text>
</comment>
<evidence type="ECO:0008006" key="3">
    <source>
        <dbReference type="Google" id="ProtNLM"/>
    </source>
</evidence>
<dbReference type="EMBL" id="MFIY01000012">
    <property type="protein sequence ID" value="OGG00360.1"/>
    <property type="molecule type" value="Genomic_DNA"/>
</dbReference>
<organism evidence="1 2">
    <name type="scientific">Candidatus Gottesmanbacteria bacterium RBG_13_37_7</name>
    <dbReference type="NCBI Taxonomy" id="1798369"/>
    <lineage>
        <taxon>Bacteria</taxon>
        <taxon>Candidatus Gottesmaniibacteriota</taxon>
    </lineage>
</organism>
<protein>
    <recommendedName>
        <fullName evidence="3">Methyltransferase domain-containing protein</fullName>
    </recommendedName>
</protein>
<dbReference type="Proteomes" id="UP000178230">
    <property type="component" value="Unassembled WGS sequence"/>
</dbReference>
<evidence type="ECO:0000313" key="1">
    <source>
        <dbReference type="EMBL" id="OGG00360.1"/>
    </source>
</evidence>
<proteinExistence type="predicted"/>
<dbReference type="PANTHER" id="PTHR43861">
    <property type="entry name" value="TRANS-ACONITATE 2-METHYLTRANSFERASE-RELATED"/>
    <property type="match status" value="1"/>
</dbReference>
<sequence length="246" mass="28544">MDQSKDTEELLKLHQNSYKFDYRRAALWHWLSKIIPKNAKVLDAGCGSGFIAFYLAERGNIVTALEYDPVLIKFIREKFRKSNLNIRIKKRILGESKKDIRLGKFDYVICLDVLEHIKNDLSVLKELSINLNNQGKIIISVPAVPSLYGKRDMALGHYRRYSKKKLHDLITEAGLSVIEIRYWNMLGAIMYMYYEKVLGRSISDKLRQSSEDNIISSLLRQIILSELVLEYRIRTPFGLTLLAICK</sequence>
<dbReference type="Pfam" id="PF13489">
    <property type="entry name" value="Methyltransf_23"/>
    <property type="match status" value="1"/>
</dbReference>
<dbReference type="CDD" id="cd02440">
    <property type="entry name" value="AdoMet_MTases"/>
    <property type="match status" value="1"/>
</dbReference>
<dbReference type="Gene3D" id="3.40.50.150">
    <property type="entry name" value="Vaccinia Virus protein VP39"/>
    <property type="match status" value="1"/>
</dbReference>